<sequence length="700" mass="78483">MNLISQLASEALVKALGWTLLHSLWQGALVALTLAVLLVLLQKHKATLRYFMGTGAMLLQLLLSVGTFAYYYSSAPDTATIKAGNGTLFLSESTAIVSATQVATTADPLTTAQLYFEQHLPLLVTLWLLGLVVMALRFMGGLAYTQRLRYRSELLGGKWQQRLQTIASQIGVKQAIQLAESAMVKVPMVIGFAKPVILLPVGAVTGLSTAQVEAILAHELAHIRRNDYLVNLLQSIVDILFFYHPAMWWMSAVVRDERENCCDDMAVAVCGNSLVYARALAAIAEMQLPTTPKLAMALAGRKGSLLSRIKRLVEQPSLRPTFSEGFMAAMVIVVSMVFLSVGAIAGMKKEPAAVPVDETIVSERPEFIVAVPETEERYSAYTFTTQDTTGKKQDIVIIKNKKGEVTELYVNGKQIPKKNIPEYNDLINQRLQAVKNAPKASRVEVEREIIRERAAVAEARRSNRNNREERRYEYRYQTDKDGLAVPPPPPPAPGVHPRAPLAPMAPMAPMSPPPVPPAPPVMPLNLDGKNKAELKKQQKQYEQDQKQYEKDMAQFQKDMQQFQEEMKAHSARVEAEAGKRVEVDIRRIQTQQDAAMRRHEQSMQRHSESMKRHDESMKRHEQLSEVLDNVTDELVKDGLMKNNSEKVDFKIDGTGLYIDGKKQSQELYNKYRNMMKNSDGKPFNYTYKKDGKNTQVRVED</sequence>
<name>A0ABV1RWV4_9BACT</name>
<feature type="transmembrane region" description="Helical" evidence="3">
    <location>
        <begin position="124"/>
        <end position="144"/>
    </location>
</feature>
<evidence type="ECO:0000313" key="6">
    <source>
        <dbReference type="Proteomes" id="UP001476807"/>
    </source>
</evidence>
<accession>A0ABV1RWV4</accession>
<feature type="coiled-coil region" evidence="1">
    <location>
        <begin position="531"/>
        <end position="572"/>
    </location>
</feature>
<feature type="compositionally biased region" description="Pro residues" evidence="2">
    <location>
        <begin position="485"/>
        <end position="494"/>
    </location>
</feature>
<keyword evidence="1" id="KW-0175">Coiled coil</keyword>
<feature type="domain" description="Peptidase M56" evidence="4">
    <location>
        <begin position="31"/>
        <end position="310"/>
    </location>
</feature>
<dbReference type="EMBL" id="JBEOKT010000013">
    <property type="protein sequence ID" value="MER2998641.1"/>
    <property type="molecule type" value="Genomic_DNA"/>
</dbReference>
<evidence type="ECO:0000259" key="4">
    <source>
        <dbReference type="Pfam" id="PF05569"/>
    </source>
</evidence>
<evidence type="ECO:0000256" key="1">
    <source>
        <dbReference type="SAM" id="Coils"/>
    </source>
</evidence>
<reference evidence="5 6" key="1">
    <citation type="submission" date="2024-06" db="EMBL/GenBank/DDBJ databases">
        <title>Pontibacter populi HYL7-15.</title>
        <authorList>
            <person name="Kim M.K."/>
        </authorList>
    </citation>
    <scope>NUCLEOTIDE SEQUENCE [LARGE SCALE GENOMIC DNA]</scope>
    <source>
        <strain evidence="5 6">HYL7-15</strain>
    </source>
</reference>
<organism evidence="5 6">
    <name type="scientific">Pontibacter populi</name>
    <dbReference type="NCBI Taxonomy" id="890055"/>
    <lineage>
        <taxon>Bacteria</taxon>
        <taxon>Pseudomonadati</taxon>
        <taxon>Bacteroidota</taxon>
        <taxon>Cytophagia</taxon>
        <taxon>Cytophagales</taxon>
        <taxon>Hymenobacteraceae</taxon>
        <taxon>Pontibacter</taxon>
    </lineage>
</organism>
<dbReference type="PANTHER" id="PTHR34978">
    <property type="entry name" value="POSSIBLE SENSOR-TRANSDUCER PROTEIN BLAR"/>
    <property type="match status" value="1"/>
</dbReference>
<evidence type="ECO:0000256" key="2">
    <source>
        <dbReference type="SAM" id="MobiDB-lite"/>
    </source>
</evidence>
<dbReference type="Pfam" id="PF05569">
    <property type="entry name" value="Peptidase_M56"/>
    <property type="match status" value="1"/>
</dbReference>
<proteinExistence type="predicted"/>
<keyword evidence="3" id="KW-1133">Transmembrane helix</keyword>
<keyword evidence="3" id="KW-0472">Membrane</keyword>
<feature type="compositionally biased region" description="Basic and acidic residues" evidence="2">
    <location>
        <begin position="595"/>
        <end position="620"/>
    </location>
</feature>
<comment type="caution">
    <text evidence="5">The sequence shown here is derived from an EMBL/GenBank/DDBJ whole genome shotgun (WGS) entry which is preliminary data.</text>
</comment>
<dbReference type="InterPro" id="IPR008756">
    <property type="entry name" value="Peptidase_M56"/>
</dbReference>
<feature type="transmembrane region" description="Helical" evidence="3">
    <location>
        <begin position="48"/>
        <end position="72"/>
    </location>
</feature>
<feature type="region of interest" description="Disordered" evidence="2">
    <location>
        <begin position="593"/>
        <end position="620"/>
    </location>
</feature>
<feature type="compositionally biased region" description="Low complexity" evidence="2">
    <location>
        <begin position="495"/>
        <end position="504"/>
    </location>
</feature>
<feature type="transmembrane region" description="Helical" evidence="3">
    <location>
        <begin position="326"/>
        <end position="345"/>
    </location>
</feature>
<dbReference type="InterPro" id="IPR052173">
    <property type="entry name" value="Beta-lactam_resp_regulator"/>
</dbReference>
<dbReference type="Proteomes" id="UP001476807">
    <property type="component" value="Unassembled WGS sequence"/>
</dbReference>
<keyword evidence="3" id="KW-0812">Transmembrane</keyword>
<evidence type="ECO:0000256" key="3">
    <source>
        <dbReference type="SAM" id="Phobius"/>
    </source>
</evidence>
<feature type="transmembrane region" description="Helical" evidence="3">
    <location>
        <begin position="20"/>
        <end position="41"/>
    </location>
</feature>
<dbReference type="RefSeq" id="WP_350413095.1">
    <property type="nucleotide sequence ID" value="NZ_JBEOKT010000013.1"/>
</dbReference>
<dbReference type="Gene3D" id="3.30.2010.10">
    <property type="entry name" value="Metalloproteases ('zincins'), catalytic domain"/>
    <property type="match status" value="1"/>
</dbReference>
<feature type="region of interest" description="Disordered" evidence="2">
    <location>
        <begin position="479"/>
        <end position="504"/>
    </location>
</feature>
<dbReference type="PANTHER" id="PTHR34978:SF3">
    <property type="entry name" value="SLR0241 PROTEIN"/>
    <property type="match status" value="1"/>
</dbReference>
<dbReference type="CDD" id="cd07341">
    <property type="entry name" value="M56_BlaR1_MecR1_like"/>
    <property type="match status" value="1"/>
</dbReference>
<protein>
    <submittedName>
        <fullName evidence="5">M56 family metallopeptidase</fullName>
    </submittedName>
</protein>
<gene>
    <name evidence="5" type="ORF">ABS362_13890</name>
</gene>
<evidence type="ECO:0000313" key="5">
    <source>
        <dbReference type="EMBL" id="MER2998641.1"/>
    </source>
</evidence>
<keyword evidence="6" id="KW-1185">Reference proteome</keyword>